<reference evidence="9" key="1">
    <citation type="submission" date="2023-08" db="EMBL/GenBank/DDBJ databases">
        <authorList>
            <person name="Chen Y."/>
            <person name="Shah S."/>
            <person name="Dougan E. K."/>
            <person name="Thang M."/>
            <person name="Chan C."/>
        </authorList>
    </citation>
    <scope>NUCLEOTIDE SEQUENCE</scope>
</reference>
<name>A0AA36MUP1_9DINO</name>
<evidence type="ECO:0000256" key="7">
    <source>
        <dbReference type="SAM" id="MobiDB-lite"/>
    </source>
</evidence>
<dbReference type="InterPro" id="IPR026739">
    <property type="entry name" value="AP_beta"/>
</dbReference>
<sequence>MTVGSDVSSLFPDVVNCMQTNSLDLKKLVYLYVINYAKAQPDLAILAIHSFRKDANDPNNPLLRALAVPGTHEYPKQPVRTMGCIRLEQMTEYLLEPLRRSCNDTDPYVRKTATMCVAKLYDINPELVEDQGFLEIVRDMLGDANPPVPRERILVIVMVVANAVASLCEISTSARKNFLKLDEDVISRLLPALNECSEWGQVFILDALAMYDPPNSKVAEAILERGVIARLQHANSAAGLPSVLARAIKVIMKFMDRLSSHELARQHRMTPPLVTMLSAEPEIQYVVMRNINLIVQKQPSILQTDVRMFVCKYNDPLYVKLEKIVVMVQLASERNIDQVLSEFREYASEASTGWVRWLKGRGIGAMEDAAAWSRQDLAECLRSKAAFVRLERPNRVCLGCRTSLEPAKGKWVHYAVCPHSTLGVNRRLPRQKPPEAVRLCRNAPELRKRSSSHLALVKRGERPKIQHLRLLRRCQHGHRARTCVQCHGCEHGKLHYRCQECREDCPHGKFFRHCNVCAGCEHGEVKDSCKKCRGCKHGVLKVACRLCNPCPHGRLKSGCIQCSQCPHQRLRQNCPKCSGCIHGKVWQHCTVDIVVVRHSVRAIGQAAIKIERAAERCVDCLLELIKTKVNYVVQEAIVVIRDIFRKYPGKYEIIISDLCENLDSLDEPDAKAAMIWIVGEYAERIDNSSDLLESFLESFHEEPASVQHQILTATVKMCIKIPQSSRELVGRVLKLCTDESTNPDLRDRGYMYWRMLSKTPELARQVVLSERPTISENSFALQPRVLDRLITNISTLASVYHQVPEAFCDLNRGARNVEEDESEDYSETIQRVQEEIQQTAGKTYEEESGEEVSEEESESSGSEKGAAASGAAGAPPPPLRPLAPVLTEQTPGQQGKVAAAVVRGNGGAVGMQLMVGNFSPQPMSGWAVQMNKNPFGLAPAGPLQLKEVPPNGTAKAMLPLAPNQLASGAPPSMPLFLEVAIKTNVDVFYLSVGYDLSAVLADNGPMAKDAFQRVWTSAPPDKKATRRVGEGGRGPGAT</sequence>
<dbReference type="InterPro" id="IPR016024">
    <property type="entry name" value="ARM-type_fold"/>
</dbReference>
<dbReference type="Gene3D" id="1.25.10.10">
    <property type="entry name" value="Leucine-rich Repeat Variant"/>
    <property type="match status" value="2"/>
</dbReference>
<keyword evidence="10" id="KW-1185">Reference proteome</keyword>
<feature type="compositionally biased region" description="Basic and acidic residues" evidence="7">
    <location>
        <begin position="1020"/>
        <end position="1030"/>
    </location>
</feature>
<dbReference type="InterPro" id="IPR016342">
    <property type="entry name" value="AP_complex_bsu_1_2_4"/>
</dbReference>
<organism evidence="9 10">
    <name type="scientific">Effrenium voratum</name>
    <dbReference type="NCBI Taxonomy" id="2562239"/>
    <lineage>
        <taxon>Eukaryota</taxon>
        <taxon>Sar</taxon>
        <taxon>Alveolata</taxon>
        <taxon>Dinophyceae</taxon>
        <taxon>Suessiales</taxon>
        <taxon>Symbiodiniaceae</taxon>
        <taxon>Effrenium</taxon>
    </lineage>
</organism>
<dbReference type="InterPro" id="IPR013041">
    <property type="entry name" value="Clathrin_app_Ig-like_sf"/>
</dbReference>
<protein>
    <recommendedName>
        <fullName evidence="6">AP complex subunit beta</fullName>
    </recommendedName>
</protein>
<dbReference type="InterPro" id="IPR002553">
    <property type="entry name" value="Clathrin/coatomer_adapt-like_N"/>
</dbReference>
<dbReference type="Proteomes" id="UP001178507">
    <property type="component" value="Unassembled WGS sequence"/>
</dbReference>
<evidence type="ECO:0000256" key="1">
    <source>
        <dbReference type="ARBA" id="ARBA00004308"/>
    </source>
</evidence>
<comment type="similarity">
    <text evidence="2 6">Belongs to the adaptor complexes large subunit family.</text>
</comment>
<dbReference type="SUPFAM" id="SSF49348">
    <property type="entry name" value="Clathrin adaptor appendage domain"/>
    <property type="match status" value="1"/>
</dbReference>
<keyword evidence="5 6" id="KW-0472">Membrane</keyword>
<dbReference type="Pfam" id="PF01602">
    <property type="entry name" value="Adaptin_N"/>
    <property type="match status" value="2"/>
</dbReference>
<dbReference type="GO" id="GO:0016192">
    <property type="term" value="P:vesicle-mediated transport"/>
    <property type="evidence" value="ECO:0007669"/>
    <property type="project" value="InterPro"/>
</dbReference>
<evidence type="ECO:0000256" key="2">
    <source>
        <dbReference type="ARBA" id="ARBA00006613"/>
    </source>
</evidence>
<feature type="region of interest" description="Disordered" evidence="7">
    <location>
        <begin position="838"/>
        <end position="891"/>
    </location>
</feature>
<dbReference type="PIRSF" id="PIRSF002291">
    <property type="entry name" value="AP_complex_beta"/>
    <property type="match status" value="1"/>
</dbReference>
<evidence type="ECO:0000313" key="10">
    <source>
        <dbReference type="Proteomes" id="UP001178507"/>
    </source>
</evidence>
<dbReference type="EMBL" id="CAUJNA010000768">
    <property type="protein sequence ID" value="CAJ1380969.1"/>
    <property type="molecule type" value="Genomic_DNA"/>
</dbReference>
<evidence type="ECO:0000259" key="8">
    <source>
        <dbReference type="Pfam" id="PF01602"/>
    </source>
</evidence>
<gene>
    <name evidence="9" type="ORF">EVOR1521_LOCUS8780</name>
</gene>
<evidence type="ECO:0000313" key="9">
    <source>
        <dbReference type="EMBL" id="CAJ1380969.1"/>
    </source>
</evidence>
<evidence type="ECO:0000256" key="5">
    <source>
        <dbReference type="ARBA" id="ARBA00023136"/>
    </source>
</evidence>
<dbReference type="GO" id="GO:0006886">
    <property type="term" value="P:intracellular protein transport"/>
    <property type="evidence" value="ECO:0007669"/>
    <property type="project" value="InterPro"/>
</dbReference>
<dbReference type="GO" id="GO:0030276">
    <property type="term" value="F:clathrin binding"/>
    <property type="evidence" value="ECO:0007669"/>
    <property type="project" value="InterPro"/>
</dbReference>
<dbReference type="SUPFAM" id="SSF48371">
    <property type="entry name" value="ARM repeat"/>
    <property type="match status" value="1"/>
</dbReference>
<feature type="domain" description="Clathrin/coatomer adaptor adaptin-like N-terminal" evidence="8">
    <location>
        <begin position="595"/>
        <end position="759"/>
    </location>
</feature>
<feature type="region of interest" description="Disordered" evidence="7">
    <location>
        <begin position="1018"/>
        <end position="1038"/>
    </location>
</feature>
<dbReference type="InterPro" id="IPR013037">
    <property type="entry name" value="Clathrin_b-adaptin_app_Ig-like"/>
</dbReference>
<dbReference type="GO" id="GO:0012505">
    <property type="term" value="C:endomembrane system"/>
    <property type="evidence" value="ECO:0007669"/>
    <property type="project" value="UniProtKB-SubCell"/>
</dbReference>
<evidence type="ECO:0000256" key="4">
    <source>
        <dbReference type="ARBA" id="ARBA00022927"/>
    </source>
</evidence>
<feature type="domain" description="Clathrin/coatomer adaptor adaptin-like N-terminal" evidence="8">
    <location>
        <begin position="1"/>
        <end position="353"/>
    </location>
</feature>
<proteinExistence type="inferred from homology"/>
<feature type="compositionally biased region" description="Low complexity" evidence="7">
    <location>
        <begin position="859"/>
        <end position="873"/>
    </location>
</feature>
<dbReference type="InterPro" id="IPR011989">
    <property type="entry name" value="ARM-like"/>
</dbReference>
<dbReference type="PANTHER" id="PTHR11134">
    <property type="entry name" value="ADAPTOR COMPLEX SUBUNIT BETA FAMILY MEMBER"/>
    <property type="match status" value="1"/>
</dbReference>
<dbReference type="FunFam" id="2.60.40.1150:FF:000002">
    <property type="entry name" value="Beta-adaptin-like protein C"/>
    <property type="match status" value="1"/>
</dbReference>
<dbReference type="Gene3D" id="2.60.40.1150">
    <property type="match status" value="1"/>
</dbReference>
<feature type="compositionally biased region" description="Acidic residues" evidence="7">
    <location>
        <begin position="846"/>
        <end position="858"/>
    </location>
</feature>
<evidence type="ECO:0000256" key="6">
    <source>
        <dbReference type="PIRNR" id="PIRNR002291"/>
    </source>
</evidence>
<dbReference type="GO" id="GO:0030117">
    <property type="term" value="C:membrane coat"/>
    <property type="evidence" value="ECO:0007669"/>
    <property type="project" value="InterPro"/>
</dbReference>
<dbReference type="AlphaFoldDB" id="A0AA36MUP1"/>
<evidence type="ECO:0000256" key="3">
    <source>
        <dbReference type="ARBA" id="ARBA00022448"/>
    </source>
</evidence>
<accession>A0AA36MUP1</accession>
<comment type="caution">
    <text evidence="9">The sequence shown here is derived from an EMBL/GenBank/DDBJ whole genome shotgun (WGS) entry which is preliminary data.</text>
</comment>
<keyword evidence="4 6" id="KW-0653">Protein transport</keyword>
<comment type="subcellular location">
    <subcellularLocation>
        <location evidence="1">Endomembrane system</location>
    </subcellularLocation>
</comment>
<keyword evidence="3 6" id="KW-0813">Transport</keyword>